<protein>
    <recommendedName>
        <fullName evidence="5">Helix-turn-helix domain-containing protein</fullName>
    </recommendedName>
</protein>
<evidence type="ECO:0000313" key="1">
    <source>
        <dbReference type="EMBL" id="CAJ0692059.1"/>
    </source>
</evidence>
<accession>A0AAD2ENY1</accession>
<comment type="caution">
    <text evidence="1">The sequence shown here is derived from an EMBL/GenBank/DDBJ whole genome shotgun (WGS) entry which is preliminary data.</text>
</comment>
<dbReference type="Proteomes" id="UP001190452">
    <property type="component" value="Unassembled WGS sequence"/>
</dbReference>
<dbReference type="SUPFAM" id="SSF46955">
    <property type="entry name" value="Putative DNA-binding domain"/>
    <property type="match status" value="1"/>
</dbReference>
<proteinExistence type="predicted"/>
<dbReference type="EMBL" id="CAUDKV010000032">
    <property type="protein sequence ID" value="CAJ0898433.1"/>
    <property type="molecule type" value="Genomic_DNA"/>
</dbReference>
<evidence type="ECO:0000313" key="2">
    <source>
        <dbReference type="EMBL" id="CAJ0898433.1"/>
    </source>
</evidence>
<name>A0AAD2ENY1_9RALS</name>
<evidence type="ECO:0008006" key="5">
    <source>
        <dbReference type="Google" id="ProtNLM"/>
    </source>
</evidence>
<dbReference type="InterPro" id="IPR009061">
    <property type="entry name" value="DNA-bd_dom_put_sf"/>
</dbReference>
<evidence type="ECO:0000313" key="4">
    <source>
        <dbReference type="Proteomes" id="UP001190452"/>
    </source>
</evidence>
<evidence type="ECO:0000313" key="3">
    <source>
        <dbReference type="Proteomes" id="UP001190002"/>
    </source>
</evidence>
<dbReference type="RefSeq" id="WP_308304231.1">
    <property type="nucleotide sequence ID" value="NZ_CATVXE010000019.1"/>
</dbReference>
<dbReference type="AlphaFoldDB" id="A0AAD2ENY1"/>
<gene>
    <name evidence="2" type="ORF">R77569_04811</name>
    <name evidence="1" type="ORF">R77591_03855</name>
</gene>
<dbReference type="Proteomes" id="UP001190002">
    <property type="component" value="Unassembled WGS sequence"/>
</dbReference>
<reference evidence="1 4" key="1">
    <citation type="submission" date="2023-07" db="EMBL/GenBank/DDBJ databases">
        <authorList>
            <person name="Peeters C."/>
        </authorList>
    </citation>
    <scope>NUCLEOTIDE SEQUENCE</scope>
    <source>
        <strain evidence="2 4">R-77569</strain>
        <strain evidence="1">R-77591</strain>
    </source>
</reference>
<keyword evidence="4" id="KW-1185">Reference proteome</keyword>
<sequence>MQKMMMNENELASRWNISPKTLQRWRSEGRGPRFMKMSKRVVYPIDEILDFESEALRASTWESAADVVLPNGSSYMGPREISYITGLPLYIFTQKQTRDALGIPYRRVQKLIRFDRDEVLAWAQRWSQNAKNLGIDVQAAPGDHYRSLQQALASLPA</sequence>
<dbReference type="EMBL" id="CATVXE010000019">
    <property type="protein sequence ID" value="CAJ0692059.1"/>
    <property type="molecule type" value="Genomic_DNA"/>
</dbReference>
<organism evidence="1 3">
    <name type="scientific">Ralstonia mannitolilytica</name>
    <dbReference type="NCBI Taxonomy" id="105219"/>
    <lineage>
        <taxon>Bacteria</taxon>
        <taxon>Pseudomonadati</taxon>
        <taxon>Pseudomonadota</taxon>
        <taxon>Betaproteobacteria</taxon>
        <taxon>Burkholderiales</taxon>
        <taxon>Burkholderiaceae</taxon>
        <taxon>Ralstonia</taxon>
    </lineage>
</organism>